<proteinExistence type="predicted"/>
<organism evidence="1 2">
    <name type="scientific">Meloidogyne enterolobii</name>
    <name type="common">Root-knot nematode worm</name>
    <name type="synonym">Meloidogyne mayaguensis</name>
    <dbReference type="NCBI Taxonomy" id="390850"/>
    <lineage>
        <taxon>Eukaryota</taxon>
        <taxon>Metazoa</taxon>
        <taxon>Ecdysozoa</taxon>
        <taxon>Nematoda</taxon>
        <taxon>Chromadorea</taxon>
        <taxon>Rhabditida</taxon>
        <taxon>Tylenchina</taxon>
        <taxon>Tylenchomorpha</taxon>
        <taxon>Tylenchoidea</taxon>
        <taxon>Meloidogynidae</taxon>
        <taxon>Meloidogyninae</taxon>
        <taxon>Meloidogyne</taxon>
    </lineage>
</organism>
<evidence type="ECO:0000313" key="2">
    <source>
        <dbReference type="Proteomes" id="UP001497535"/>
    </source>
</evidence>
<evidence type="ECO:0000313" key="1">
    <source>
        <dbReference type="EMBL" id="CAK5075170.1"/>
    </source>
</evidence>
<gene>
    <name evidence="1" type="ORF">MENTE1834_LOCUS21949</name>
</gene>
<protein>
    <submittedName>
        <fullName evidence="1">Uncharacterized protein</fullName>
    </submittedName>
</protein>
<dbReference type="EMBL" id="CAVMJV010000027">
    <property type="protein sequence ID" value="CAK5075170.1"/>
    <property type="molecule type" value="Genomic_DNA"/>
</dbReference>
<reference evidence="1" key="1">
    <citation type="submission" date="2023-11" db="EMBL/GenBank/DDBJ databases">
        <authorList>
            <person name="Poullet M."/>
        </authorList>
    </citation>
    <scope>NUCLEOTIDE SEQUENCE</scope>
    <source>
        <strain evidence="1">E1834</strain>
    </source>
</reference>
<name>A0ACB0Z8E3_MELEN</name>
<keyword evidence="2" id="KW-1185">Reference proteome</keyword>
<sequence>MFIPPLLRPSITILLLTIFITTFTSAKDQTRVKRQGGATVLTKAWNEALPGVPPFWDKYSSGPYGIVIRGWQFSRCASEQWTNYVVNVSNIVIWPDYPRFPGPIFFNVTMDVNEDLPIDKIEMDLEVRHAVNGKLNARGWQVIPCQGWNLLDGCDGVGSCRYCDMLDKCKETVKSAHKYVNAEDFLRQNKLCPPPKGHWTMTFSKIFTIEDLPKSFFGPLQSNEYWLTFNFTDGKDKKLGCARLWVDACKYHLQDKQQKCLKDPNAFKEFIKEFSSQAEQIRQRTSTNK</sequence>
<accession>A0ACB0Z8E3</accession>
<dbReference type="Proteomes" id="UP001497535">
    <property type="component" value="Unassembled WGS sequence"/>
</dbReference>
<comment type="caution">
    <text evidence="1">The sequence shown here is derived from an EMBL/GenBank/DDBJ whole genome shotgun (WGS) entry which is preliminary data.</text>
</comment>